<protein>
    <submittedName>
        <fullName evidence="4">CBS domain-containing protein</fullName>
    </submittedName>
</protein>
<keyword evidence="1 2" id="KW-0129">CBS domain</keyword>
<dbReference type="InterPro" id="IPR051257">
    <property type="entry name" value="Diverse_CBS-Domain"/>
</dbReference>
<dbReference type="PANTHER" id="PTHR43080:SF26">
    <property type="entry name" value="REGULATORY PROTEIN"/>
    <property type="match status" value="1"/>
</dbReference>
<evidence type="ECO:0000256" key="1">
    <source>
        <dbReference type="ARBA" id="ARBA00023122"/>
    </source>
</evidence>
<dbReference type="SUPFAM" id="SSF54631">
    <property type="entry name" value="CBS-domain pair"/>
    <property type="match status" value="1"/>
</dbReference>
<gene>
    <name evidence="4" type="ORF">NP603_08375</name>
</gene>
<dbReference type="PANTHER" id="PTHR43080">
    <property type="entry name" value="CBS DOMAIN-CONTAINING PROTEIN CBSX3, MITOCHONDRIAL"/>
    <property type="match status" value="1"/>
</dbReference>
<evidence type="ECO:0000313" key="5">
    <source>
        <dbReference type="Proteomes" id="UP001524569"/>
    </source>
</evidence>
<dbReference type="Pfam" id="PF00571">
    <property type="entry name" value="CBS"/>
    <property type="match status" value="2"/>
</dbReference>
<dbReference type="SMART" id="SM00116">
    <property type="entry name" value="CBS"/>
    <property type="match status" value="2"/>
</dbReference>
<organism evidence="4 5">
    <name type="scientific">Methylomonas aurea</name>
    <dbReference type="NCBI Taxonomy" id="2952224"/>
    <lineage>
        <taxon>Bacteria</taxon>
        <taxon>Pseudomonadati</taxon>
        <taxon>Pseudomonadota</taxon>
        <taxon>Gammaproteobacteria</taxon>
        <taxon>Methylococcales</taxon>
        <taxon>Methylococcaceae</taxon>
        <taxon>Methylomonas</taxon>
    </lineage>
</organism>
<dbReference type="RefSeq" id="WP_256610409.1">
    <property type="nucleotide sequence ID" value="NZ_JANIBM010000007.1"/>
</dbReference>
<evidence type="ECO:0000313" key="4">
    <source>
        <dbReference type="EMBL" id="MCQ8181121.1"/>
    </source>
</evidence>
<dbReference type="Proteomes" id="UP001524569">
    <property type="component" value="Unassembled WGS sequence"/>
</dbReference>
<comment type="caution">
    <text evidence="4">The sequence shown here is derived from an EMBL/GenBank/DDBJ whole genome shotgun (WGS) entry which is preliminary data.</text>
</comment>
<dbReference type="InterPro" id="IPR046342">
    <property type="entry name" value="CBS_dom_sf"/>
</dbReference>
<sequence>MLAKIAVADYMSAKMITVTPDTQITQAVKKLLDHKVTSLPVVDERGKLVGVFSEKEGMKVFVGSAYNQTLEGTVGEYMNKDPQLVNGDDSLVDVAAKFQESATRSFPVMQNGELAGMISRIDVLRALLAIR</sequence>
<proteinExistence type="predicted"/>
<dbReference type="PROSITE" id="PS51371">
    <property type="entry name" value="CBS"/>
    <property type="match status" value="2"/>
</dbReference>
<feature type="domain" description="CBS" evidence="3">
    <location>
        <begin position="78"/>
        <end position="131"/>
    </location>
</feature>
<dbReference type="InterPro" id="IPR000644">
    <property type="entry name" value="CBS_dom"/>
</dbReference>
<evidence type="ECO:0000259" key="3">
    <source>
        <dbReference type="PROSITE" id="PS51371"/>
    </source>
</evidence>
<keyword evidence="5" id="KW-1185">Reference proteome</keyword>
<feature type="domain" description="CBS" evidence="3">
    <location>
        <begin position="11"/>
        <end position="70"/>
    </location>
</feature>
<dbReference type="Gene3D" id="3.10.580.10">
    <property type="entry name" value="CBS-domain"/>
    <property type="match status" value="1"/>
</dbReference>
<accession>A0ABT1UGF6</accession>
<name>A0ABT1UGF6_9GAMM</name>
<evidence type="ECO:0000256" key="2">
    <source>
        <dbReference type="PROSITE-ProRule" id="PRU00703"/>
    </source>
</evidence>
<reference evidence="4 5" key="1">
    <citation type="submission" date="2022-07" db="EMBL/GenBank/DDBJ databases">
        <title>Methylomonas rivi sp. nov., Methylomonas rosea sp. nov., Methylomonas aureus sp. nov. and Methylomonas subterranea sp. nov., four novel methanotrophs isolated from a freshwater creek and the deep terrestrial subsurface.</title>
        <authorList>
            <person name="Abin C."/>
            <person name="Sankaranarayanan K."/>
            <person name="Garner C."/>
            <person name="Sindelar R."/>
            <person name="Kotary K."/>
            <person name="Garner R."/>
            <person name="Barclay S."/>
            <person name="Lawson P."/>
            <person name="Krumholz L."/>
        </authorList>
    </citation>
    <scope>NUCLEOTIDE SEQUENCE [LARGE SCALE GENOMIC DNA]</scope>
    <source>
        <strain evidence="4 5">SURF-1</strain>
    </source>
</reference>
<dbReference type="EMBL" id="JANIBM010000007">
    <property type="protein sequence ID" value="MCQ8181121.1"/>
    <property type="molecule type" value="Genomic_DNA"/>
</dbReference>